<dbReference type="HOGENOM" id="CLU_037043_3_0_1"/>
<evidence type="ECO:0008006" key="4">
    <source>
        <dbReference type="Google" id="ProtNLM"/>
    </source>
</evidence>
<name>A0A0C9TVF5_PAXIN</name>
<dbReference type="EMBL" id="KN819344">
    <property type="protein sequence ID" value="KIJ14243.1"/>
    <property type="molecule type" value="Genomic_DNA"/>
</dbReference>
<feature type="region of interest" description="Disordered" evidence="1">
    <location>
        <begin position="229"/>
        <end position="315"/>
    </location>
</feature>
<proteinExistence type="predicted"/>
<dbReference type="GO" id="GO:0005634">
    <property type="term" value="C:nucleus"/>
    <property type="evidence" value="ECO:0007669"/>
    <property type="project" value="TreeGrafter"/>
</dbReference>
<reference evidence="3" key="2">
    <citation type="submission" date="2015-01" db="EMBL/GenBank/DDBJ databases">
        <title>Evolutionary Origins and Diversification of the Mycorrhizal Mutualists.</title>
        <authorList>
            <consortium name="DOE Joint Genome Institute"/>
            <consortium name="Mycorrhizal Genomics Consortium"/>
            <person name="Kohler A."/>
            <person name="Kuo A."/>
            <person name="Nagy L.G."/>
            <person name="Floudas D."/>
            <person name="Copeland A."/>
            <person name="Barry K.W."/>
            <person name="Cichocki N."/>
            <person name="Veneault-Fourrey C."/>
            <person name="LaButti K."/>
            <person name="Lindquist E.A."/>
            <person name="Lipzen A."/>
            <person name="Lundell T."/>
            <person name="Morin E."/>
            <person name="Murat C."/>
            <person name="Riley R."/>
            <person name="Ohm R."/>
            <person name="Sun H."/>
            <person name="Tunlid A."/>
            <person name="Henrissat B."/>
            <person name="Grigoriev I.V."/>
            <person name="Hibbett D.S."/>
            <person name="Martin F."/>
        </authorList>
    </citation>
    <scope>NUCLEOTIDE SEQUENCE [LARGE SCALE GENOMIC DNA]</scope>
    <source>
        <strain evidence="3">ATCC 200175</strain>
    </source>
</reference>
<dbReference type="GO" id="GO:0016480">
    <property type="term" value="P:negative regulation of transcription by RNA polymerase III"/>
    <property type="evidence" value="ECO:0007669"/>
    <property type="project" value="InterPro"/>
</dbReference>
<dbReference type="PANTHER" id="PTHR22504">
    <property type="entry name" value="REPRESSOR OF RNA POLYMERASE III TRANSCRIPTION MAF1"/>
    <property type="match status" value="1"/>
</dbReference>
<evidence type="ECO:0000313" key="3">
    <source>
        <dbReference type="Proteomes" id="UP000053647"/>
    </source>
</evidence>
<keyword evidence="3" id="KW-1185">Reference proteome</keyword>
<sequence>MKYIEFPELSRLAQSLTHEGPECSVHTRIEAYSCKNIKRDKKLFKSLEHAYNDELCKNIKRDKKLFKSLEHAYNDELSHSPPLPSWLDHEPEETPFGLMDKHASRKTLYLLIATLNIAFPDHEFSDVRPAHFNKEKNGASVLNSLSTTLLSPLRSGVRAPRTYSAYPPTSPNFFPSSVPTSSSSSLLTQMVASPYAPPQIVSGTHPTLYRILDEAIGLSDCQVFSYSPDIDSDPHANDYSDDEDDVASVGDEYSSDDIDDDAAFDFDDYDVDESSSPRYRTSSPSAYTNDRRQRIPMRNNSSGSSSGDSPQRSDFRHVRMKRRGGALLWSSHWFFLNPKLKRILFISVWARTRSAARSWDDDDELMGLENDAEYNSTGERFFGWEGGVGAGARAMGLSASV</sequence>
<protein>
    <recommendedName>
        <fullName evidence="4">Repressor of RNA polymerase III transcription MAF1</fullName>
    </recommendedName>
</protein>
<feature type="compositionally biased region" description="Low complexity" evidence="1">
    <location>
        <begin position="298"/>
        <end position="310"/>
    </location>
</feature>
<dbReference type="AlphaFoldDB" id="A0A0C9TVF5"/>
<organism evidence="2 3">
    <name type="scientific">Paxillus involutus ATCC 200175</name>
    <dbReference type="NCBI Taxonomy" id="664439"/>
    <lineage>
        <taxon>Eukaryota</taxon>
        <taxon>Fungi</taxon>
        <taxon>Dikarya</taxon>
        <taxon>Basidiomycota</taxon>
        <taxon>Agaricomycotina</taxon>
        <taxon>Agaricomycetes</taxon>
        <taxon>Agaricomycetidae</taxon>
        <taxon>Boletales</taxon>
        <taxon>Paxilineae</taxon>
        <taxon>Paxillaceae</taxon>
        <taxon>Paxillus</taxon>
    </lineage>
</organism>
<reference evidence="2 3" key="1">
    <citation type="submission" date="2014-06" db="EMBL/GenBank/DDBJ databases">
        <authorList>
            <consortium name="DOE Joint Genome Institute"/>
            <person name="Kuo A."/>
            <person name="Kohler A."/>
            <person name="Nagy L.G."/>
            <person name="Floudas D."/>
            <person name="Copeland A."/>
            <person name="Barry K.W."/>
            <person name="Cichocki N."/>
            <person name="Veneault-Fourrey C."/>
            <person name="LaButti K."/>
            <person name="Lindquist E.A."/>
            <person name="Lipzen A."/>
            <person name="Lundell T."/>
            <person name="Morin E."/>
            <person name="Murat C."/>
            <person name="Sun H."/>
            <person name="Tunlid A."/>
            <person name="Henrissat B."/>
            <person name="Grigoriev I.V."/>
            <person name="Hibbett D.S."/>
            <person name="Martin F."/>
            <person name="Nordberg H.P."/>
            <person name="Cantor M.N."/>
            <person name="Hua S.X."/>
        </authorList>
    </citation>
    <scope>NUCLEOTIDE SEQUENCE [LARGE SCALE GENOMIC DNA]</scope>
    <source>
        <strain evidence="2 3">ATCC 200175</strain>
    </source>
</reference>
<accession>A0A0C9TVF5</accession>
<dbReference type="Pfam" id="PF09174">
    <property type="entry name" value="Maf1"/>
    <property type="match status" value="1"/>
</dbReference>
<dbReference type="Gene3D" id="3.40.1000.50">
    <property type="entry name" value="Repressor of RNA polymerase III transcription Maf1"/>
    <property type="match status" value="1"/>
</dbReference>
<gene>
    <name evidence="2" type="ORF">PAXINDRAFT_163430</name>
</gene>
<dbReference type="Proteomes" id="UP000053647">
    <property type="component" value="Unassembled WGS sequence"/>
</dbReference>
<dbReference type="OrthoDB" id="277029at2759"/>
<dbReference type="InterPro" id="IPR015257">
    <property type="entry name" value="Maf1"/>
</dbReference>
<dbReference type="PANTHER" id="PTHR22504:SF0">
    <property type="entry name" value="REPRESSOR OF RNA POLYMERASE III TRANSCRIPTION MAF1 HOMOLOG"/>
    <property type="match status" value="1"/>
</dbReference>
<dbReference type="GO" id="GO:0000994">
    <property type="term" value="F:RNA polymerase III core binding"/>
    <property type="evidence" value="ECO:0007669"/>
    <property type="project" value="TreeGrafter"/>
</dbReference>
<feature type="compositionally biased region" description="Acidic residues" evidence="1">
    <location>
        <begin position="253"/>
        <end position="273"/>
    </location>
</feature>
<feature type="compositionally biased region" description="Low complexity" evidence="1">
    <location>
        <begin position="274"/>
        <end position="285"/>
    </location>
</feature>
<dbReference type="InterPro" id="IPR038564">
    <property type="entry name" value="Maf1_sf"/>
</dbReference>
<evidence type="ECO:0000256" key="1">
    <source>
        <dbReference type="SAM" id="MobiDB-lite"/>
    </source>
</evidence>
<evidence type="ECO:0000313" key="2">
    <source>
        <dbReference type="EMBL" id="KIJ14243.1"/>
    </source>
</evidence>